<dbReference type="PROSITE" id="PS00041">
    <property type="entry name" value="HTH_ARAC_FAMILY_1"/>
    <property type="match status" value="1"/>
</dbReference>
<evidence type="ECO:0000256" key="2">
    <source>
        <dbReference type="ARBA" id="ARBA00023125"/>
    </source>
</evidence>
<evidence type="ECO:0000256" key="4">
    <source>
        <dbReference type="SAM" id="Phobius"/>
    </source>
</evidence>
<accession>A0ABW8SVL4</accession>
<keyword evidence="3" id="KW-0804">Transcription</keyword>
<evidence type="ECO:0000256" key="3">
    <source>
        <dbReference type="ARBA" id="ARBA00023163"/>
    </source>
</evidence>
<dbReference type="Pfam" id="PF12833">
    <property type="entry name" value="HTH_18"/>
    <property type="match status" value="1"/>
</dbReference>
<sequence>MGNPSVSAQLPFYILLLSPICLFLFPSWLYGESKETVFERFWQAFKKALNNSQNLPEETLHQSEDLNRIIAFIQDNKPYLKENFSLHDISRSLNIPHVRVTNCFNKQLMISFPVYRNKLRIDYATSLLFHGEHLSTSIEGIASKAGFKSKSAFYIAFKAEHGMTPIEWIKENL</sequence>
<keyword evidence="2" id="KW-0238">DNA-binding</keyword>
<dbReference type="Gene3D" id="1.10.10.60">
    <property type="entry name" value="Homeodomain-like"/>
    <property type="match status" value="2"/>
</dbReference>
<dbReference type="SMART" id="SM00342">
    <property type="entry name" value="HTH_ARAC"/>
    <property type="match status" value="1"/>
</dbReference>
<keyword evidence="4" id="KW-0812">Transmembrane</keyword>
<dbReference type="Proteomes" id="UP001623559">
    <property type="component" value="Unassembled WGS sequence"/>
</dbReference>
<reference evidence="6 7" key="1">
    <citation type="submission" date="2024-07" db="EMBL/GenBank/DDBJ databases">
        <authorList>
            <person name="Pitt A."/>
            <person name="Hahn M.W."/>
        </authorList>
    </citation>
    <scope>NUCLEOTIDE SEQUENCE [LARGE SCALE GENOMIC DNA]</scope>
    <source>
        <strain evidence="6 7">2-AUSEE-184A6</strain>
    </source>
</reference>
<keyword evidence="4" id="KW-1133">Transmembrane helix</keyword>
<comment type="caution">
    <text evidence="6">The sequence shown here is derived from an EMBL/GenBank/DDBJ whole genome shotgun (WGS) entry which is preliminary data.</text>
</comment>
<evidence type="ECO:0000313" key="7">
    <source>
        <dbReference type="Proteomes" id="UP001623559"/>
    </source>
</evidence>
<feature type="domain" description="HTH araC/xylS-type" evidence="5">
    <location>
        <begin position="67"/>
        <end position="171"/>
    </location>
</feature>
<dbReference type="PANTHER" id="PTHR43280:SF2">
    <property type="entry name" value="HTH-TYPE TRANSCRIPTIONAL REGULATOR EXSA"/>
    <property type="match status" value="1"/>
</dbReference>
<keyword evidence="1" id="KW-0805">Transcription regulation</keyword>
<keyword evidence="4" id="KW-0472">Membrane</keyword>
<dbReference type="SUPFAM" id="SSF46689">
    <property type="entry name" value="Homeodomain-like"/>
    <property type="match status" value="1"/>
</dbReference>
<dbReference type="EMBL" id="JBEWZG010000002">
    <property type="protein sequence ID" value="MFL0206457.1"/>
    <property type="molecule type" value="Genomic_DNA"/>
</dbReference>
<proteinExistence type="predicted"/>
<dbReference type="PROSITE" id="PS01124">
    <property type="entry name" value="HTH_ARAC_FAMILY_2"/>
    <property type="match status" value="1"/>
</dbReference>
<organism evidence="6 7">
    <name type="scientific">Aquirufa novilacunae</name>
    <dbReference type="NCBI Taxonomy" id="3139305"/>
    <lineage>
        <taxon>Bacteria</taxon>
        <taxon>Pseudomonadati</taxon>
        <taxon>Bacteroidota</taxon>
        <taxon>Cytophagia</taxon>
        <taxon>Cytophagales</taxon>
        <taxon>Flectobacillaceae</taxon>
        <taxon>Aquirufa</taxon>
    </lineage>
</organism>
<dbReference type="InterPro" id="IPR018062">
    <property type="entry name" value="HTH_AraC-typ_CS"/>
</dbReference>
<dbReference type="InterPro" id="IPR009057">
    <property type="entry name" value="Homeodomain-like_sf"/>
</dbReference>
<dbReference type="RefSeq" id="WP_406778033.1">
    <property type="nucleotide sequence ID" value="NZ_JBEWZG010000002.1"/>
</dbReference>
<name>A0ABW8SVL4_9BACT</name>
<protein>
    <submittedName>
        <fullName evidence="6">AraC family transcriptional regulator</fullName>
    </submittedName>
</protein>
<evidence type="ECO:0000313" key="6">
    <source>
        <dbReference type="EMBL" id="MFL0206457.1"/>
    </source>
</evidence>
<gene>
    <name evidence="6" type="ORF">V7S74_06845</name>
</gene>
<evidence type="ECO:0000256" key="1">
    <source>
        <dbReference type="ARBA" id="ARBA00023015"/>
    </source>
</evidence>
<evidence type="ECO:0000259" key="5">
    <source>
        <dbReference type="PROSITE" id="PS01124"/>
    </source>
</evidence>
<feature type="transmembrane region" description="Helical" evidence="4">
    <location>
        <begin position="12"/>
        <end position="31"/>
    </location>
</feature>
<dbReference type="InterPro" id="IPR018060">
    <property type="entry name" value="HTH_AraC"/>
</dbReference>
<dbReference type="PANTHER" id="PTHR43280">
    <property type="entry name" value="ARAC-FAMILY TRANSCRIPTIONAL REGULATOR"/>
    <property type="match status" value="1"/>
</dbReference>